<sequence>MQNILQLEPAVSSTALNKMATKIFSSTPVVVMWLEPTRDRGKESIVKAREIVKPHRSKLQPGQTALIKWRSSGRVYKAIVKSIQGSKLDAGNTEVVKHGVEPVVGPGDSFELDDEQPLAAFRSSTSDTTPVRNRPLPITEENRSGGGEVEPERTDDEDCDDEQPLDTESDPKPTVLPVINDQPRGNTETWILEREVEPHRCESQREQNQQIRRDIKDLKMEVRSVKSEISEMKTEFSQMLLNYSANLQGQIVNVIGAIHELKEQTESLTNTITQRINRKATMTPPRSLPGTVNAGTPSTPHRDSRDITPLYGLLEGENVKIEVDADNVVFIGKTSYENYFSTSLSASSFLRKLMPHFFTLEEMISSNFEGDVVTATGRVHIKQLDPCKRRALLRQVELEFGGSTKTHEAYAKLKAAVNDKCRTERRKC</sequence>
<protein>
    <recommendedName>
        <fullName evidence="3">BEN domain-containing protein</fullName>
    </recommendedName>
</protein>
<comment type="caution">
    <text evidence="4">The sequence shown here is derived from an EMBL/GenBank/DDBJ whole genome shotgun (WGS) entry which is preliminary data.</text>
</comment>
<keyword evidence="1" id="KW-0175">Coiled coil</keyword>
<feature type="coiled-coil region" evidence="1">
    <location>
        <begin position="201"/>
        <end position="235"/>
    </location>
</feature>
<evidence type="ECO:0000313" key="5">
    <source>
        <dbReference type="Proteomes" id="UP001152320"/>
    </source>
</evidence>
<evidence type="ECO:0000259" key="3">
    <source>
        <dbReference type="PROSITE" id="PS51457"/>
    </source>
</evidence>
<dbReference type="InterPro" id="IPR018379">
    <property type="entry name" value="BEN_domain"/>
</dbReference>
<feature type="region of interest" description="Disordered" evidence="2">
    <location>
        <begin position="120"/>
        <end position="186"/>
    </location>
</feature>
<feature type="domain" description="BEN" evidence="3">
    <location>
        <begin position="316"/>
        <end position="428"/>
    </location>
</feature>
<evidence type="ECO:0000313" key="4">
    <source>
        <dbReference type="EMBL" id="KAJ8021736.1"/>
    </source>
</evidence>
<reference evidence="4" key="1">
    <citation type="submission" date="2021-10" db="EMBL/GenBank/DDBJ databases">
        <title>Tropical sea cucumber genome reveals ecological adaptation and Cuvierian tubules defense mechanism.</title>
        <authorList>
            <person name="Chen T."/>
        </authorList>
    </citation>
    <scope>NUCLEOTIDE SEQUENCE</scope>
    <source>
        <strain evidence="4">Nanhai2018</strain>
        <tissue evidence="4">Muscle</tissue>
    </source>
</reference>
<dbReference type="Gene3D" id="1.10.10.2590">
    <property type="entry name" value="BEN domain"/>
    <property type="match status" value="1"/>
</dbReference>
<evidence type="ECO:0000256" key="2">
    <source>
        <dbReference type="SAM" id="MobiDB-lite"/>
    </source>
</evidence>
<dbReference type="PROSITE" id="PS51457">
    <property type="entry name" value="BEN"/>
    <property type="match status" value="1"/>
</dbReference>
<name>A0A9Q0YMS8_HOLLE</name>
<accession>A0A9Q0YMS8</accession>
<dbReference type="OrthoDB" id="10663876at2759"/>
<dbReference type="Proteomes" id="UP001152320">
    <property type="component" value="Chromosome 21"/>
</dbReference>
<feature type="compositionally biased region" description="Polar residues" evidence="2">
    <location>
        <begin position="122"/>
        <end position="131"/>
    </location>
</feature>
<keyword evidence="5" id="KW-1185">Reference proteome</keyword>
<feature type="compositionally biased region" description="Acidic residues" evidence="2">
    <location>
        <begin position="153"/>
        <end position="168"/>
    </location>
</feature>
<gene>
    <name evidence="4" type="ORF">HOLleu_39025</name>
</gene>
<proteinExistence type="predicted"/>
<feature type="region of interest" description="Disordered" evidence="2">
    <location>
        <begin position="281"/>
        <end position="307"/>
    </location>
</feature>
<evidence type="ECO:0000256" key="1">
    <source>
        <dbReference type="SAM" id="Coils"/>
    </source>
</evidence>
<dbReference type="EMBL" id="JAIZAY010000021">
    <property type="protein sequence ID" value="KAJ8021736.1"/>
    <property type="molecule type" value="Genomic_DNA"/>
</dbReference>
<organism evidence="4 5">
    <name type="scientific">Holothuria leucospilota</name>
    <name type="common">Black long sea cucumber</name>
    <name type="synonym">Mertensiothuria leucospilota</name>
    <dbReference type="NCBI Taxonomy" id="206669"/>
    <lineage>
        <taxon>Eukaryota</taxon>
        <taxon>Metazoa</taxon>
        <taxon>Echinodermata</taxon>
        <taxon>Eleutherozoa</taxon>
        <taxon>Echinozoa</taxon>
        <taxon>Holothuroidea</taxon>
        <taxon>Aspidochirotacea</taxon>
        <taxon>Aspidochirotida</taxon>
        <taxon>Holothuriidae</taxon>
        <taxon>Holothuria</taxon>
    </lineage>
</organism>
<dbReference type="GO" id="GO:0003677">
    <property type="term" value="F:DNA binding"/>
    <property type="evidence" value="ECO:0007669"/>
    <property type="project" value="InterPro"/>
</dbReference>
<dbReference type="AlphaFoldDB" id="A0A9Q0YMS8"/>